<accession>A0A5B8XQ36</accession>
<dbReference type="EMBL" id="CP042467">
    <property type="protein sequence ID" value="QED27391.1"/>
    <property type="molecule type" value="Genomic_DNA"/>
</dbReference>
<dbReference type="InterPro" id="IPR023393">
    <property type="entry name" value="START-like_dom_sf"/>
</dbReference>
<dbReference type="KEGG" id="bbae:FRD01_09090"/>
<dbReference type="SUPFAM" id="SSF55961">
    <property type="entry name" value="Bet v1-like"/>
    <property type="match status" value="1"/>
</dbReference>
<organism evidence="1 2">
    <name type="scientific">Microvenator marinus</name>
    <dbReference type="NCBI Taxonomy" id="2600177"/>
    <lineage>
        <taxon>Bacteria</taxon>
        <taxon>Deltaproteobacteria</taxon>
        <taxon>Bradymonadales</taxon>
        <taxon>Microvenatoraceae</taxon>
        <taxon>Microvenator</taxon>
    </lineage>
</organism>
<dbReference type="InterPro" id="IPR019587">
    <property type="entry name" value="Polyketide_cyclase/dehydratase"/>
</dbReference>
<name>A0A5B8XQ36_9DELT</name>
<sequence length="176" mass="19427">MVKKILGAIVAVVILVAALAYTQPREVEVTREIQITAPPEAVYPHVAQFELSQKWSPWADRDPAAKYVFEGAPGQPGASMTWKSDKPDVGNGKQTITEVRPPEFVETNLQFEGQSDAVAWFEITHVEGGSKVLWGLKVDMGNSPIGRWMGLMMDGWIGKDYEQGLSKLKSLVEEKA</sequence>
<dbReference type="RefSeq" id="WP_146959076.1">
    <property type="nucleotide sequence ID" value="NZ_CP042467.1"/>
</dbReference>
<proteinExistence type="predicted"/>
<dbReference type="Proteomes" id="UP000321595">
    <property type="component" value="Chromosome"/>
</dbReference>
<reference evidence="1 2" key="1">
    <citation type="submission" date="2019-08" db="EMBL/GenBank/DDBJ databases">
        <authorList>
            <person name="Liang Q."/>
        </authorList>
    </citation>
    <scope>NUCLEOTIDE SEQUENCE [LARGE SCALE GENOMIC DNA]</scope>
    <source>
        <strain evidence="1 2">V1718</strain>
    </source>
</reference>
<dbReference type="Gene3D" id="3.30.530.20">
    <property type="match status" value="1"/>
</dbReference>
<protein>
    <submittedName>
        <fullName evidence="1">SRPBCC family protein</fullName>
    </submittedName>
</protein>
<evidence type="ECO:0000313" key="1">
    <source>
        <dbReference type="EMBL" id="QED27391.1"/>
    </source>
</evidence>
<dbReference type="Pfam" id="PF10604">
    <property type="entry name" value="Polyketide_cyc2"/>
    <property type="match status" value="1"/>
</dbReference>
<keyword evidence="2" id="KW-1185">Reference proteome</keyword>
<evidence type="ECO:0000313" key="2">
    <source>
        <dbReference type="Proteomes" id="UP000321595"/>
    </source>
</evidence>
<gene>
    <name evidence="1" type="ORF">FRD01_09090</name>
</gene>
<dbReference type="OrthoDB" id="9807923at2"/>
<dbReference type="CDD" id="cd07818">
    <property type="entry name" value="SRPBCC_1"/>
    <property type="match status" value="1"/>
</dbReference>
<dbReference type="AlphaFoldDB" id="A0A5B8XQ36"/>